<name>A0A7W3TCD5_9ACTN</name>
<dbReference type="PANTHER" id="PTHR46211:SF1">
    <property type="entry name" value="GLYCEROPHOSPHODIESTER PHOSPHODIESTERASE, CYTOPLASMIC"/>
    <property type="match status" value="1"/>
</dbReference>
<evidence type="ECO:0000313" key="4">
    <source>
        <dbReference type="EMBL" id="MBB0244192.1"/>
    </source>
</evidence>
<dbReference type="SUPFAM" id="SSF51695">
    <property type="entry name" value="PLC-like phosphodiesterases"/>
    <property type="match status" value="1"/>
</dbReference>
<dbReference type="InterPro" id="IPR030395">
    <property type="entry name" value="GP_PDE_dom"/>
</dbReference>
<keyword evidence="2" id="KW-1133">Transmembrane helix</keyword>
<keyword evidence="2" id="KW-0812">Transmembrane</keyword>
<evidence type="ECO:0000256" key="2">
    <source>
        <dbReference type="SAM" id="Phobius"/>
    </source>
</evidence>
<accession>A0A7W3TCD5</accession>
<feature type="region of interest" description="Disordered" evidence="1">
    <location>
        <begin position="329"/>
        <end position="370"/>
    </location>
</feature>
<dbReference type="PANTHER" id="PTHR46211">
    <property type="entry name" value="GLYCEROPHOSPHORYL DIESTER PHOSPHODIESTERASE"/>
    <property type="match status" value="1"/>
</dbReference>
<reference evidence="5" key="1">
    <citation type="submission" date="2019-10" db="EMBL/GenBank/DDBJ databases">
        <title>Streptomyces sp. nov., a novel actinobacterium isolated from alkaline environment.</title>
        <authorList>
            <person name="Golinska P."/>
        </authorList>
    </citation>
    <scope>NUCLEOTIDE SEQUENCE [LARGE SCALE GENOMIC DNA]</scope>
    <source>
        <strain evidence="5">DSM 42118</strain>
    </source>
</reference>
<proteinExistence type="predicted"/>
<dbReference type="Gene3D" id="3.20.20.190">
    <property type="entry name" value="Phosphatidylinositol (PI) phosphodiesterase"/>
    <property type="match status" value="1"/>
</dbReference>
<dbReference type="AlphaFoldDB" id="A0A7W3TCD5"/>
<dbReference type="GO" id="GO:0006629">
    <property type="term" value="P:lipid metabolic process"/>
    <property type="evidence" value="ECO:0007669"/>
    <property type="project" value="InterPro"/>
</dbReference>
<gene>
    <name evidence="4" type="ORF">FNQ90_08750</name>
</gene>
<evidence type="ECO:0000313" key="5">
    <source>
        <dbReference type="Proteomes" id="UP000538929"/>
    </source>
</evidence>
<evidence type="ECO:0000259" key="3">
    <source>
        <dbReference type="PROSITE" id="PS51704"/>
    </source>
</evidence>
<dbReference type="Proteomes" id="UP000538929">
    <property type="component" value="Unassembled WGS sequence"/>
</dbReference>
<feature type="domain" description="GP-PDE" evidence="3">
    <location>
        <begin position="77"/>
        <end position="330"/>
    </location>
</feature>
<keyword evidence="2" id="KW-0472">Membrane</keyword>
<dbReference type="PROSITE" id="PS51704">
    <property type="entry name" value="GP_PDE"/>
    <property type="match status" value="1"/>
</dbReference>
<comment type="caution">
    <text evidence="4">The sequence shown here is derived from an EMBL/GenBank/DDBJ whole genome shotgun (WGS) entry which is preliminary data.</text>
</comment>
<sequence length="370" mass="40026">MTVPHPRGGLVTSHSPVGHDRTTSPTEARRRSRRGLRAGLLALGLALVIPVAPWFGPGPGTSTAAALPLPPAAADGPVVVAHRGASGHAPENTLAAVDAAAEQGVSWVEVDVQRTRDGELVLLHDTTLRRTTDVAERFPDRAPWQVGDMDLAEVRQLDAGSWFSPEFAEERVPTLRELLRRLDRHGQRLLLEIKAPARYPGIEREILRELAREGWLGPLRLYDSLILQSFDEDSVRTVHRLAPQVKTGFLGSPDSDELADYAAFTHQINSRHTDLTAERVAAVRELRGPHGRRMEVFTWTVDDGPTAVRLAGMGVDGIITNRPGEIREALRGAGRGAPAPGESPEENGSSGADPLFRSRVPGTEGSPTGR</sequence>
<dbReference type="Pfam" id="PF03009">
    <property type="entry name" value="GDPD"/>
    <property type="match status" value="1"/>
</dbReference>
<dbReference type="GO" id="GO:0008081">
    <property type="term" value="F:phosphoric diester hydrolase activity"/>
    <property type="evidence" value="ECO:0007669"/>
    <property type="project" value="InterPro"/>
</dbReference>
<keyword evidence="5" id="KW-1185">Reference proteome</keyword>
<dbReference type="InterPro" id="IPR017946">
    <property type="entry name" value="PLC-like_Pdiesterase_TIM-brl"/>
</dbReference>
<organism evidence="4 5">
    <name type="scientific">Streptomyces alkaliphilus</name>
    <dbReference type="NCBI Taxonomy" id="1472722"/>
    <lineage>
        <taxon>Bacteria</taxon>
        <taxon>Bacillati</taxon>
        <taxon>Actinomycetota</taxon>
        <taxon>Actinomycetes</taxon>
        <taxon>Kitasatosporales</taxon>
        <taxon>Streptomycetaceae</taxon>
        <taxon>Streptomyces</taxon>
    </lineage>
</organism>
<feature type="region of interest" description="Disordered" evidence="1">
    <location>
        <begin position="1"/>
        <end position="32"/>
    </location>
</feature>
<dbReference type="EMBL" id="VKHT01000190">
    <property type="protein sequence ID" value="MBB0244192.1"/>
    <property type="molecule type" value="Genomic_DNA"/>
</dbReference>
<feature type="compositionally biased region" description="Low complexity" evidence="1">
    <location>
        <begin position="336"/>
        <end position="352"/>
    </location>
</feature>
<evidence type="ECO:0000256" key="1">
    <source>
        <dbReference type="SAM" id="MobiDB-lite"/>
    </source>
</evidence>
<feature type="transmembrane region" description="Helical" evidence="2">
    <location>
        <begin position="38"/>
        <end position="56"/>
    </location>
</feature>
<protein>
    <submittedName>
        <fullName evidence="4">Glycerophosphodiester phosphodiesterase</fullName>
    </submittedName>
</protein>